<organism evidence="1 2">
    <name type="scientific">Brassica cretica</name>
    <name type="common">Mustard</name>
    <dbReference type="NCBI Taxonomy" id="69181"/>
    <lineage>
        <taxon>Eukaryota</taxon>
        <taxon>Viridiplantae</taxon>
        <taxon>Streptophyta</taxon>
        <taxon>Embryophyta</taxon>
        <taxon>Tracheophyta</taxon>
        <taxon>Spermatophyta</taxon>
        <taxon>Magnoliopsida</taxon>
        <taxon>eudicotyledons</taxon>
        <taxon>Gunneridae</taxon>
        <taxon>Pentapetalae</taxon>
        <taxon>rosids</taxon>
        <taxon>malvids</taxon>
        <taxon>Brassicales</taxon>
        <taxon>Brassicaceae</taxon>
        <taxon>Brassiceae</taxon>
        <taxon>Brassica</taxon>
    </lineage>
</organism>
<name>A0A8S9MFP8_BRACR</name>
<dbReference type="AlphaFoldDB" id="A0A8S9MFP8"/>
<evidence type="ECO:0000313" key="2">
    <source>
        <dbReference type="Proteomes" id="UP000712281"/>
    </source>
</evidence>
<dbReference type="Proteomes" id="UP000712281">
    <property type="component" value="Unassembled WGS sequence"/>
</dbReference>
<proteinExistence type="predicted"/>
<gene>
    <name evidence="1" type="ORF">F2Q68_00038196</name>
</gene>
<accession>A0A8S9MFP8</accession>
<dbReference type="EMBL" id="QGKW02000007">
    <property type="protein sequence ID" value="KAF2617078.1"/>
    <property type="molecule type" value="Genomic_DNA"/>
</dbReference>
<protein>
    <submittedName>
        <fullName evidence="1">Uncharacterized protein</fullName>
    </submittedName>
</protein>
<sequence>MPMKLGFTLVKLIDLVSYDLKGENHSEVGSTGSVIVNRHRAVVREPSRLIAESKTKLGERVTGKTTNEDHNARLLVGDRRDLFLPKIKEKRTGTSVKKQNMRTRVRKTSVDMKRIKSKSKDMKNLIDHGHEIMDKKSWTGKLKQGNV</sequence>
<comment type="caution">
    <text evidence="1">The sequence shown here is derived from an EMBL/GenBank/DDBJ whole genome shotgun (WGS) entry which is preliminary data.</text>
</comment>
<reference evidence="1" key="1">
    <citation type="submission" date="2019-12" db="EMBL/GenBank/DDBJ databases">
        <title>Genome sequencing and annotation of Brassica cretica.</title>
        <authorList>
            <person name="Studholme D.J."/>
            <person name="Sarris P.F."/>
        </authorList>
    </citation>
    <scope>NUCLEOTIDE SEQUENCE</scope>
    <source>
        <strain evidence="1">PFS-001/15</strain>
        <tissue evidence="1">Leaf</tissue>
    </source>
</reference>
<evidence type="ECO:0000313" key="1">
    <source>
        <dbReference type="EMBL" id="KAF2617078.1"/>
    </source>
</evidence>